<dbReference type="Pfam" id="PF16859">
    <property type="entry name" value="TetR_C_11"/>
    <property type="match status" value="1"/>
</dbReference>
<evidence type="ECO:0000256" key="2">
    <source>
        <dbReference type="ARBA" id="ARBA00023125"/>
    </source>
</evidence>
<reference evidence="7" key="1">
    <citation type="submission" date="2017-02" db="EMBL/GenBank/DDBJ databases">
        <authorList>
            <person name="Varghese N."/>
            <person name="Submissions S."/>
        </authorList>
    </citation>
    <scope>NUCLEOTIDE SEQUENCE [LARGE SCALE GENOMIC DNA]</scope>
    <source>
        <strain evidence="7">SM117</strain>
    </source>
</reference>
<proteinExistence type="predicted"/>
<evidence type="ECO:0000313" key="7">
    <source>
        <dbReference type="Proteomes" id="UP000190989"/>
    </source>
</evidence>
<keyword evidence="3" id="KW-0804">Transcription</keyword>
<feature type="domain" description="HTH tetR-type" evidence="5">
    <location>
        <begin position="12"/>
        <end position="72"/>
    </location>
</feature>
<dbReference type="GO" id="GO:0003700">
    <property type="term" value="F:DNA-binding transcription factor activity"/>
    <property type="evidence" value="ECO:0007669"/>
    <property type="project" value="TreeGrafter"/>
</dbReference>
<organism evidence="6 7">
    <name type="scientific">Novosphingobium mathurense</name>
    <dbReference type="NCBI Taxonomy" id="428990"/>
    <lineage>
        <taxon>Bacteria</taxon>
        <taxon>Pseudomonadati</taxon>
        <taxon>Pseudomonadota</taxon>
        <taxon>Alphaproteobacteria</taxon>
        <taxon>Sphingomonadales</taxon>
        <taxon>Sphingomonadaceae</taxon>
        <taxon>Novosphingobium</taxon>
    </lineage>
</organism>
<dbReference type="InterPro" id="IPR011075">
    <property type="entry name" value="TetR_C"/>
</dbReference>
<dbReference type="InterPro" id="IPR050109">
    <property type="entry name" value="HTH-type_TetR-like_transc_reg"/>
</dbReference>
<accession>A0A1U6HTR6</accession>
<dbReference type="PANTHER" id="PTHR30055:SF234">
    <property type="entry name" value="HTH-TYPE TRANSCRIPTIONAL REGULATOR BETI"/>
    <property type="match status" value="1"/>
</dbReference>
<dbReference type="SUPFAM" id="SSF46689">
    <property type="entry name" value="Homeodomain-like"/>
    <property type="match status" value="1"/>
</dbReference>
<dbReference type="Gene3D" id="1.10.357.10">
    <property type="entry name" value="Tetracycline Repressor, domain 2"/>
    <property type="match status" value="1"/>
</dbReference>
<dbReference type="SUPFAM" id="SSF48498">
    <property type="entry name" value="Tetracyclin repressor-like, C-terminal domain"/>
    <property type="match status" value="1"/>
</dbReference>
<dbReference type="EMBL" id="FVZE01000003">
    <property type="protein sequence ID" value="SLJ99193.1"/>
    <property type="molecule type" value="Genomic_DNA"/>
</dbReference>
<keyword evidence="1" id="KW-0805">Transcription regulation</keyword>
<gene>
    <name evidence="6" type="ORF">SAMN06295987_10354</name>
</gene>
<evidence type="ECO:0000259" key="5">
    <source>
        <dbReference type="PROSITE" id="PS50977"/>
    </source>
</evidence>
<dbReference type="Pfam" id="PF00440">
    <property type="entry name" value="TetR_N"/>
    <property type="match status" value="1"/>
</dbReference>
<keyword evidence="7" id="KW-1185">Reference proteome</keyword>
<evidence type="ECO:0000256" key="4">
    <source>
        <dbReference type="PROSITE-ProRule" id="PRU00335"/>
    </source>
</evidence>
<evidence type="ECO:0000256" key="1">
    <source>
        <dbReference type="ARBA" id="ARBA00023015"/>
    </source>
</evidence>
<dbReference type="GO" id="GO:0000976">
    <property type="term" value="F:transcription cis-regulatory region binding"/>
    <property type="evidence" value="ECO:0007669"/>
    <property type="project" value="TreeGrafter"/>
</dbReference>
<keyword evidence="2 4" id="KW-0238">DNA-binding</keyword>
<feature type="DNA-binding region" description="H-T-H motif" evidence="4">
    <location>
        <begin position="35"/>
        <end position="54"/>
    </location>
</feature>
<evidence type="ECO:0000313" key="6">
    <source>
        <dbReference type="EMBL" id="SLJ99193.1"/>
    </source>
</evidence>
<dbReference type="RefSeq" id="WP_079730427.1">
    <property type="nucleotide sequence ID" value="NZ_FVZE01000003.1"/>
</dbReference>
<dbReference type="Gene3D" id="1.10.10.60">
    <property type="entry name" value="Homeodomain-like"/>
    <property type="match status" value="1"/>
</dbReference>
<name>A0A1U6HTR6_9SPHN</name>
<dbReference type="InterPro" id="IPR036271">
    <property type="entry name" value="Tet_transcr_reg_TetR-rel_C_sf"/>
</dbReference>
<dbReference type="InterPro" id="IPR001647">
    <property type="entry name" value="HTH_TetR"/>
</dbReference>
<dbReference type="STRING" id="428990.SAMN06295987_10354"/>
<dbReference type="AlphaFoldDB" id="A0A1U6HTR6"/>
<evidence type="ECO:0000256" key="3">
    <source>
        <dbReference type="ARBA" id="ARBA00023163"/>
    </source>
</evidence>
<sequence length="189" mass="20889">MTRGNIRPGGRTEKVRQIVADTVLQLIKDGSGEFTMLEVAERSGVARSTLYARWPTREALIAEALSEHNAIFKVEPRADWREHLHAIAVAFRDFSARPDEIAINGMIAHMGPGFLNEETHRQWMSISERMTEPLRAAQAAGQIRQGLDTSLVVSTLFTTIAGLIGFAKDMPSDEYLVQLVDLLIGGCEA</sequence>
<dbReference type="PROSITE" id="PS50977">
    <property type="entry name" value="HTH_TETR_2"/>
    <property type="match status" value="1"/>
</dbReference>
<protein>
    <submittedName>
        <fullName evidence="6">Transcriptional regulator, TetR family</fullName>
    </submittedName>
</protein>
<dbReference type="PANTHER" id="PTHR30055">
    <property type="entry name" value="HTH-TYPE TRANSCRIPTIONAL REGULATOR RUTR"/>
    <property type="match status" value="1"/>
</dbReference>
<dbReference type="Proteomes" id="UP000190989">
    <property type="component" value="Unassembled WGS sequence"/>
</dbReference>
<dbReference type="InterPro" id="IPR009057">
    <property type="entry name" value="Homeodomain-like_sf"/>
</dbReference>